<evidence type="ECO:0000313" key="3">
    <source>
        <dbReference type="Proteomes" id="UP001280581"/>
    </source>
</evidence>
<feature type="compositionally biased region" description="Basic and acidic residues" evidence="1">
    <location>
        <begin position="1"/>
        <end position="11"/>
    </location>
</feature>
<dbReference type="AlphaFoldDB" id="A0AAN6RGP3"/>
<reference evidence="2 3" key="1">
    <citation type="submission" date="2021-02" db="EMBL/GenBank/DDBJ databases">
        <title>Genome assembly of Pseudopithomyces chartarum.</title>
        <authorList>
            <person name="Jauregui R."/>
            <person name="Singh J."/>
            <person name="Voisey C."/>
        </authorList>
    </citation>
    <scope>NUCLEOTIDE SEQUENCE [LARGE SCALE GENOMIC DNA]</scope>
    <source>
        <strain evidence="2 3">AGR01</strain>
    </source>
</reference>
<name>A0AAN6RGP3_9PLEO</name>
<feature type="region of interest" description="Disordered" evidence="1">
    <location>
        <begin position="1"/>
        <end position="306"/>
    </location>
</feature>
<sequence length="642" mass="71898">MSATRSEDPDNARQSIARSRHRTHRRIVASPTAMDEPARKRRKTSSPVGGEGRSSPLKQPPRRMSLSSRSQIPREERQTSPLKQPPRRFSLSPTKRVSERPPSPLKEPPRRPPRKYSFASPTKPSLARGNSDLLQRPKSPGPPDVNGRADMLARGKQARAFILGDKTRDSRAAREDNGRTKGETAAEAQIPSPVPRQDTTPRTQRTKALATNTEMDEEEEDLPATPSQKTAEEQYTARPGLFSSPSKRPPRLKKTLGQSSLQKDLSSVEYTGPDVTLDEPLEDAENETRPEGPGKQQPPDPIIEEKKREKARLVKELKELEEQVLRCTKEIPKHRADLSSSATTREERETLINLVNSLDSSEDDAEESHQPISTLLSSFLPFSTRHIAPPKPISQAPIASHRPLELDDPLPYLQMFTPFKFTTTLSLPRDHNPHSNRVHQNHVIDVTGPQSLLTAQLTLTIDTLTNTILDLNLTHISHWAERELGAFIRAKAVSRDLGNACWAMDSYWGLARKRAEYWRRCEVAFAHLIPGRMRSDTGNVEVVGRGELEKKISRKELNRHLGGDVLVLEDRHVVLKISWKISFDWTGEAASSVGVVAVVPRVWQEADSNEGFKKIPETFDSLVQSKGVFAATKTMVALLFSE</sequence>
<evidence type="ECO:0000313" key="2">
    <source>
        <dbReference type="EMBL" id="KAK3203408.1"/>
    </source>
</evidence>
<keyword evidence="3" id="KW-1185">Reference proteome</keyword>
<proteinExistence type="predicted"/>
<organism evidence="2 3">
    <name type="scientific">Pseudopithomyces chartarum</name>
    <dbReference type="NCBI Taxonomy" id="1892770"/>
    <lineage>
        <taxon>Eukaryota</taxon>
        <taxon>Fungi</taxon>
        <taxon>Dikarya</taxon>
        <taxon>Ascomycota</taxon>
        <taxon>Pezizomycotina</taxon>
        <taxon>Dothideomycetes</taxon>
        <taxon>Pleosporomycetidae</taxon>
        <taxon>Pleosporales</taxon>
        <taxon>Massarineae</taxon>
        <taxon>Didymosphaeriaceae</taxon>
        <taxon>Pseudopithomyces</taxon>
    </lineage>
</organism>
<gene>
    <name evidence="2" type="ORF">GRF29_112g1244558</name>
</gene>
<evidence type="ECO:0000256" key="1">
    <source>
        <dbReference type="SAM" id="MobiDB-lite"/>
    </source>
</evidence>
<dbReference type="EMBL" id="WVTA01000011">
    <property type="protein sequence ID" value="KAK3203408.1"/>
    <property type="molecule type" value="Genomic_DNA"/>
</dbReference>
<comment type="caution">
    <text evidence="2">The sequence shown here is derived from an EMBL/GenBank/DDBJ whole genome shotgun (WGS) entry which is preliminary data.</text>
</comment>
<accession>A0AAN6RGP3</accession>
<protein>
    <submittedName>
        <fullName evidence="2">Uncharacterized protein</fullName>
    </submittedName>
</protein>
<feature type="compositionally biased region" description="Acidic residues" evidence="1">
    <location>
        <begin position="276"/>
        <end position="285"/>
    </location>
</feature>
<dbReference type="Proteomes" id="UP001280581">
    <property type="component" value="Unassembled WGS sequence"/>
</dbReference>
<feature type="compositionally biased region" description="Basic and acidic residues" evidence="1">
    <location>
        <begin position="165"/>
        <end position="184"/>
    </location>
</feature>
<feature type="compositionally biased region" description="Basic residues" evidence="1">
    <location>
        <begin position="18"/>
        <end position="27"/>
    </location>
</feature>
<feature type="compositionally biased region" description="Polar residues" evidence="1">
    <location>
        <begin position="256"/>
        <end position="269"/>
    </location>
</feature>